<sequence length="386" mass="44116">MSLMSHCGHTSALRVSSPALSRLTRINTQLARASTQTKGEIKKRRIATSARLTPQEISSLFYNSEVEVPVAAPLPKINHAVSFRKYHMQVSATAWILSQERPRTPTPELQITCAPLLQNLPQSLLKSLSNHVNSVLFYRLLGPNVKDDVFVGAYHATKAITRAISSQNPLESLTRLCTESLWSRYLSELEILKKDNVDISLEVEQINAISLDQIQLFFGKESAFSQESFPLVKSECLQQQALDQYERNVQYSRHRYQLQKWLNLVVGSSHHSGARMPVISALYNLNSTPFKCRLDVRINAKINYSLKQKSSRKTDRSSVKRSCTLVDDKAARDLVLTFESPHFSDRSQAQKEGWKWMLADIDQLLACEQQRRRDRHMLEQTRHQQL</sequence>
<gene>
    <name evidence="1" type="ORF">H4219_001096</name>
</gene>
<evidence type="ECO:0000313" key="1">
    <source>
        <dbReference type="EMBL" id="KAJ1920697.1"/>
    </source>
</evidence>
<name>A0A9W8A0Y8_9FUNG</name>
<keyword evidence="2" id="KW-1185">Reference proteome</keyword>
<organism evidence="1 2">
    <name type="scientific">Mycoemilia scoparia</name>
    <dbReference type="NCBI Taxonomy" id="417184"/>
    <lineage>
        <taxon>Eukaryota</taxon>
        <taxon>Fungi</taxon>
        <taxon>Fungi incertae sedis</taxon>
        <taxon>Zoopagomycota</taxon>
        <taxon>Kickxellomycotina</taxon>
        <taxon>Kickxellomycetes</taxon>
        <taxon>Kickxellales</taxon>
        <taxon>Kickxellaceae</taxon>
        <taxon>Mycoemilia</taxon>
    </lineage>
</organism>
<proteinExistence type="predicted"/>
<comment type="caution">
    <text evidence="1">The sequence shown here is derived from an EMBL/GenBank/DDBJ whole genome shotgun (WGS) entry which is preliminary data.</text>
</comment>
<reference evidence="1" key="1">
    <citation type="submission" date="2022-07" db="EMBL/GenBank/DDBJ databases">
        <title>Phylogenomic reconstructions and comparative analyses of Kickxellomycotina fungi.</title>
        <authorList>
            <person name="Reynolds N.K."/>
            <person name="Stajich J.E."/>
            <person name="Barry K."/>
            <person name="Grigoriev I.V."/>
            <person name="Crous P."/>
            <person name="Smith M.E."/>
        </authorList>
    </citation>
    <scope>NUCLEOTIDE SEQUENCE</scope>
    <source>
        <strain evidence="1">NBRC 100468</strain>
    </source>
</reference>
<accession>A0A9W8A0Y8</accession>
<dbReference type="AlphaFoldDB" id="A0A9W8A0Y8"/>
<dbReference type="Proteomes" id="UP001150538">
    <property type="component" value="Unassembled WGS sequence"/>
</dbReference>
<dbReference type="EMBL" id="JANBPU010000010">
    <property type="protein sequence ID" value="KAJ1920697.1"/>
    <property type="molecule type" value="Genomic_DNA"/>
</dbReference>
<evidence type="ECO:0000313" key="2">
    <source>
        <dbReference type="Proteomes" id="UP001150538"/>
    </source>
</evidence>
<dbReference type="OrthoDB" id="5582580at2759"/>
<protein>
    <submittedName>
        <fullName evidence="1">Uncharacterized protein</fullName>
    </submittedName>
</protein>